<keyword evidence="4" id="KW-0808">Transferase</keyword>
<evidence type="ECO:0000256" key="2">
    <source>
        <dbReference type="ARBA" id="ARBA00004648"/>
    </source>
</evidence>
<keyword evidence="9" id="KW-1133">Transmembrane helix</keyword>
<evidence type="ECO:0000256" key="8">
    <source>
        <dbReference type="ARBA" id="ARBA00022968"/>
    </source>
</evidence>
<keyword evidence="13" id="KW-0325">Glycoprotein</keyword>
<protein>
    <recommendedName>
        <fullName evidence="14">Peptide O-xylosyltransferase</fullName>
    </recommendedName>
</protein>
<dbReference type="Proteomes" id="UP000779900">
    <property type="component" value="Unassembled WGS sequence"/>
</dbReference>
<dbReference type="GO" id="GO:0030158">
    <property type="term" value="F:protein xylosyltransferase activity"/>
    <property type="evidence" value="ECO:0007669"/>
    <property type="project" value="InterPro"/>
</dbReference>
<evidence type="ECO:0000313" key="16">
    <source>
        <dbReference type="Proteomes" id="UP000779900"/>
    </source>
</evidence>
<dbReference type="GO" id="GO:0046872">
    <property type="term" value="F:metal ion binding"/>
    <property type="evidence" value="ECO:0007669"/>
    <property type="project" value="UniProtKB-KW"/>
</dbReference>
<keyword evidence="8" id="KW-0735">Signal-anchor</keyword>
<evidence type="ECO:0000256" key="9">
    <source>
        <dbReference type="ARBA" id="ARBA00022989"/>
    </source>
</evidence>
<evidence type="ECO:0000256" key="1">
    <source>
        <dbReference type="ARBA" id="ARBA00004323"/>
    </source>
</evidence>
<reference evidence="15" key="1">
    <citation type="submission" date="2019-03" db="EMBL/GenBank/DDBJ databases">
        <title>Lake Tanganyika Metagenome-Assembled Genomes (MAGs).</title>
        <authorList>
            <person name="Tran P."/>
        </authorList>
    </citation>
    <scope>NUCLEOTIDE SEQUENCE</scope>
    <source>
        <strain evidence="15">K_DeepCast_150m_m2_040</strain>
    </source>
</reference>
<evidence type="ECO:0000256" key="4">
    <source>
        <dbReference type="ARBA" id="ARBA00022679"/>
    </source>
</evidence>
<proteinExistence type="predicted"/>
<gene>
    <name evidence="15" type="ORF">FJY68_08755</name>
</gene>
<keyword evidence="10" id="KW-0333">Golgi apparatus</keyword>
<evidence type="ECO:0000256" key="13">
    <source>
        <dbReference type="ARBA" id="ARBA00023180"/>
    </source>
</evidence>
<evidence type="ECO:0000256" key="3">
    <source>
        <dbReference type="ARBA" id="ARBA00022676"/>
    </source>
</evidence>
<evidence type="ECO:0000256" key="11">
    <source>
        <dbReference type="ARBA" id="ARBA00023136"/>
    </source>
</evidence>
<keyword evidence="5" id="KW-0812">Transmembrane</keyword>
<dbReference type="Pfam" id="PF02485">
    <property type="entry name" value="Branch"/>
    <property type="match status" value="1"/>
</dbReference>
<dbReference type="PANTHER" id="PTHR46025">
    <property type="entry name" value="XYLOSYLTRANSFERASE OXT"/>
    <property type="match status" value="1"/>
</dbReference>
<dbReference type="GO" id="GO:0050650">
    <property type="term" value="P:chondroitin sulfate proteoglycan biosynthetic process"/>
    <property type="evidence" value="ECO:0007669"/>
    <property type="project" value="TreeGrafter"/>
</dbReference>
<evidence type="ECO:0000256" key="6">
    <source>
        <dbReference type="ARBA" id="ARBA00022723"/>
    </source>
</evidence>
<evidence type="ECO:0000313" key="15">
    <source>
        <dbReference type="EMBL" id="MBM3331921.1"/>
    </source>
</evidence>
<dbReference type="InterPro" id="IPR043538">
    <property type="entry name" value="XYLT"/>
</dbReference>
<dbReference type="PANTHER" id="PTHR46025:SF3">
    <property type="entry name" value="XYLOSYLTRANSFERASE OXT"/>
    <property type="match status" value="1"/>
</dbReference>
<keyword evidence="12" id="KW-1015">Disulfide bond</keyword>
<comment type="subcellular location">
    <subcellularLocation>
        <location evidence="2">Endoplasmic reticulum membrane</location>
        <topology evidence="2">Single-pass type II membrane protein</topology>
    </subcellularLocation>
    <subcellularLocation>
        <location evidence="1">Golgi apparatus membrane</location>
        <topology evidence="1">Single-pass type II membrane protein</topology>
    </subcellularLocation>
</comment>
<dbReference type="EMBL" id="VGIR01000050">
    <property type="protein sequence ID" value="MBM3331921.1"/>
    <property type="molecule type" value="Genomic_DNA"/>
</dbReference>
<organism evidence="15 16">
    <name type="scientific">candidate division WOR-3 bacterium</name>
    <dbReference type="NCBI Taxonomy" id="2052148"/>
    <lineage>
        <taxon>Bacteria</taxon>
        <taxon>Bacteria division WOR-3</taxon>
    </lineage>
</organism>
<evidence type="ECO:0000256" key="10">
    <source>
        <dbReference type="ARBA" id="ARBA00023034"/>
    </source>
</evidence>
<dbReference type="GO" id="GO:0016020">
    <property type="term" value="C:membrane"/>
    <property type="evidence" value="ECO:0007669"/>
    <property type="project" value="InterPro"/>
</dbReference>
<keyword evidence="3" id="KW-0328">Glycosyltransferase</keyword>
<comment type="caution">
    <text evidence="15">The sequence shown here is derived from an EMBL/GenBank/DDBJ whole genome shotgun (WGS) entry which is preliminary data.</text>
</comment>
<evidence type="ECO:0000256" key="12">
    <source>
        <dbReference type="ARBA" id="ARBA00023157"/>
    </source>
</evidence>
<sequence length="320" mass="37291">MPRDESEVGRSQTTSARPSRLTSVRIAYIVTAYTSPDQVVRLVRRLRAPDTSFVIHVDKNTDDATYERIAGPLGSLSNVHFLKRYRWRWGHFVSVRTRLTGLQEVLASDSRCDYLIAISGQSYPIKSNRYIHQFLQESGGRSFIQYFTKEAPWAGKWDERHIYWHSSWGRWHFAFPKTDIFESPAVNRVWNVLAKRVAFRRRFPAGFKPFYGSAFWCLSRECAEYVLEFTQRNRSFVRFFGRTLCPSEMFFQTILLNSTLSDRIVNDDLLYTDFSQHLAHPALLGKNDFNRFMSRSDLFARKFDATVDGEVLDMIDAAIS</sequence>
<evidence type="ECO:0000256" key="7">
    <source>
        <dbReference type="ARBA" id="ARBA00022824"/>
    </source>
</evidence>
<keyword evidence="6" id="KW-0479">Metal-binding</keyword>
<dbReference type="InterPro" id="IPR003406">
    <property type="entry name" value="Glyco_trans_14"/>
</dbReference>
<name>A0A937XH28_UNCW3</name>
<evidence type="ECO:0000256" key="14">
    <source>
        <dbReference type="ARBA" id="ARBA00042865"/>
    </source>
</evidence>
<dbReference type="AlphaFoldDB" id="A0A937XH28"/>
<evidence type="ECO:0000256" key="5">
    <source>
        <dbReference type="ARBA" id="ARBA00022692"/>
    </source>
</evidence>
<keyword evidence="7" id="KW-0256">Endoplasmic reticulum</keyword>
<dbReference type="GO" id="GO:0015012">
    <property type="term" value="P:heparan sulfate proteoglycan biosynthetic process"/>
    <property type="evidence" value="ECO:0007669"/>
    <property type="project" value="TreeGrafter"/>
</dbReference>
<keyword evidence="11" id="KW-0472">Membrane</keyword>
<accession>A0A937XH28</accession>